<protein>
    <submittedName>
        <fullName evidence="3">Hsp70 family protein</fullName>
    </submittedName>
</protein>
<feature type="compositionally biased region" description="Low complexity" evidence="1">
    <location>
        <begin position="65"/>
        <end position="82"/>
    </location>
</feature>
<evidence type="ECO:0000313" key="4">
    <source>
        <dbReference type="Proteomes" id="UP000439903"/>
    </source>
</evidence>
<dbReference type="OrthoDB" id="2429285at2759"/>
<sequence length="680" mass="77487">MITLTKNENKSSEPNTGSNELNSNLSEPNTGLSESTSDSSEPNVGLSELILSSSEPNAGLSEPTSSQSDPNSGSSQNENSGNENDKNFDNENKKIGITIKIKDSKDSKDYFRRLPQKIKLDKVRNLFLKNEYDGDIDFNMGSNCRFLKNNAMIRLSDEPEFGLLEIVEKTDDGNHYLYVTQHAEFDLTQLRFEKGFRINKDGSVTSASFQAFKINYDEIKIVKKTKQCEGLYECKHVSTAECKRSLIFDVKFSAAFSEWVSTSIGLSHENSDQTTEQYTTYTRHSHELIIRGIIDLPILDKNIIVEKNFIEEVEKIVNDTSHDNDKISKLCEISEKYGHFYARRLILGGAIIRNEEYTENSADDSKTKTTNAQVGVGIRGIFKSEVNAVRGNKDMNSNSNSNTYNDETIIGGTNYSQDDKIPWRQSLNDATNWRIIGYEGVYSLFDLLDKELQKKVLSVMGHQILEANVKEIIFDIKRYEKKHKKPYIYELLITNQTVNISECNILASIESEKNNVFSLHIDYVNRNKNRPVIVIHHIHGEQTKFKLNHDVKIKLGWIIFGPPTSFDFSIQYPLIFKSGKYQPLRENNYSIINNCGMFGTCVLEAVNIAPQVENSSNEETATSDQILYNPKDSTFAIGNYLTRYQDSVRQESALLFVYDVKNKEKVTDEQVLKRLSLYSW</sequence>
<dbReference type="AlphaFoldDB" id="A0A8H4EVQ9"/>
<organism evidence="3 4">
    <name type="scientific">Gigaspora margarita</name>
    <dbReference type="NCBI Taxonomy" id="4874"/>
    <lineage>
        <taxon>Eukaryota</taxon>
        <taxon>Fungi</taxon>
        <taxon>Fungi incertae sedis</taxon>
        <taxon>Mucoromycota</taxon>
        <taxon>Glomeromycotina</taxon>
        <taxon>Glomeromycetes</taxon>
        <taxon>Diversisporales</taxon>
        <taxon>Gigasporaceae</taxon>
        <taxon>Gigaspora</taxon>
    </lineage>
</organism>
<feature type="compositionally biased region" description="Polar residues" evidence="1">
    <location>
        <begin position="1"/>
        <end position="17"/>
    </location>
</feature>
<feature type="region of interest" description="Disordered" evidence="1">
    <location>
        <begin position="1"/>
        <end position="91"/>
    </location>
</feature>
<name>A0A8H4EVQ9_GIGMA</name>
<accession>A0A8H4EVQ9</accession>
<evidence type="ECO:0000259" key="2">
    <source>
        <dbReference type="Pfam" id="PF22693"/>
    </source>
</evidence>
<dbReference type="Proteomes" id="UP000439903">
    <property type="component" value="Unassembled WGS sequence"/>
</dbReference>
<proteinExistence type="predicted"/>
<feature type="domain" description="MACPF-like" evidence="2">
    <location>
        <begin position="257"/>
        <end position="456"/>
    </location>
</feature>
<evidence type="ECO:0000313" key="3">
    <source>
        <dbReference type="EMBL" id="KAF0561626.1"/>
    </source>
</evidence>
<evidence type="ECO:0000256" key="1">
    <source>
        <dbReference type="SAM" id="MobiDB-lite"/>
    </source>
</evidence>
<reference evidence="3 4" key="1">
    <citation type="journal article" date="2019" name="Environ. Microbiol.">
        <title>At the nexus of three kingdoms: the genome of the mycorrhizal fungus Gigaspora margarita provides insights into plant, endobacterial and fungal interactions.</title>
        <authorList>
            <person name="Venice F."/>
            <person name="Ghignone S."/>
            <person name="Salvioli di Fossalunga A."/>
            <person name="Amselem J."/>
            <person name="Novero M."/>
            <person name="Xianan X."/>
            <person name="Sedzielewska Toro K."/>
            <person name="Morin E."/>
            <person name="Lipzen A."/>
            <person name="Grigoriev I.V."/>
            <person name="Henrissat B."/>
            <person name="Martin F.M."/>
            <person name="Bonfante P."/>
        </authorList>
    </citation>
    <scope>NUCLEOTIDE SEQUENCE [LARGE SCALE GENOMIC DNA]</scope>
    <source>
        <strain evidence="3 4">BEG34</strain>
    </source>
</reference>
<comment type="caution">
    <text evidence="3">The sequence shown here is derived from an EMBL/GenBank/DDBJ whole genome shotgun (WGS) entry which is preliminary data.</text>
</comment>
<feature type="compositionally biased region" description="Low complexity" evidence="1">
    <location>
        <begin position="18"/>
        <end position="27"/>
    </location>
</feature>
<dbReference type="Pfam" id="PF22693">
    <property type="entry name" value="MACPF_1"/>
    <property type="match status" value="1"/>
</dbReference>
<dbReference type="EMBL" id="WTPW01000008">
    <property type="protein sequence ID" value="KAF0561626.1"/>
    <property type="molecule type" value="Genomic_DNA"/>
</dbReference>
<keyword evidence="4" id="KW-1185">Reference proteome</keyword>
<feature type="compositionally biased region" description="Polar residues" evidence="1">
    <location>
        <begin position="28"/>
        <end position="42"/>
    </location>
</feature>
<dbReference type="InterPro" id="IPR054586">
    <property type="entry name" value="MACPF_1_fungal"/>
</dbReference>
<gene>
    <name evidence="3" type="ORF">F8M41_022540</name>
</gene>